<dbReference type="Proteomes" id="UP000664122">
    <property type="component" value="Unassembled WGS sequence"/>
</dbReference>
<dbReference type="InterPro" id="IPR017208">
    <property type="entry name" value="UCP037442_abhydr"/>
</dbReference>
<evidence type="ECO:0000313" key="3">
    <source>
        <dbReference type="Proteomes" id="UP000664122"/>
    </source>
</evidence>
<keyword evidence="3" id="KW-1185">Reference proteome</keyword>
<dbReference type="EMBL" id="JAFMPP010000002">
    <property type="protein sequence ID" value="MBO0661488.1"/>
    <property type="molecule type" value="Genomic_DNA"/>
</dbReference>
<comment type="caution">
    <text evidence="2">The sequence shown here is derived from an EMBL/GenBank/DDBJ whole genome shotgun (WGS) entry which is preliminary data.</text>
</comment>
<dbReference type="Pfam" id="PF12697">
    <property type="entry name" value="Abhydrolase_6"/>
    <property type="match status" value="1"/>
</dbReference>
<dbReference type="InterPro" id="IPR029058">
    <property type="entry name" value="AB_hydrolase_fold"/>
</dbReference>
<protein>
    <submittedName>
        <fullName evidence="2">Alpha/beta fold hydrolase</fullName>
    </submittedName>
</protein>
<dbReference type="SUPFAM" id="SSF53474">
    <property type="entry name" value="alpha/beta-Hydrolases"/>
    <property type="match status" value="1"/>
</dbReference>
<proteinExistence type="predicted"/>
<evidence type="ECO:0000259" key="1">
    <source>
        <dbReference type="Pfam" id="PF12697"/>
    </source>
</evidence>
<dbReference type="GO" id="GO:0016787">
    <property type="term" value="F:hydrolase activity"/>
    <property type="evidence" value="ECO:0007669"/>
    <property type="project" value="UniProtKB-KW"/>
</dbReference>
<name>A0A939JR28_9HYPH</name>
<feature type="domain" description="AB hydrolase-1" evidence="1">
    <location>
        <begin position="48"/>
        <end position="250"/>
    </location>
</feature>
<accession>A0A939JR28</accession>
<gene>
    <name evidence="2" type="ORF">J1C48_02770</name>
</gene>
<reference evidence="2" key="1">
    <citation type="submission" date="2021-03" db="EMBL/GenBank/DDBJ databases">
        <title>Whole genome sequence of Jiella sp. CQZ9-1.</title>
        <authorList>
            <person name="Tuo L."/>
        </authorList>
    </citation>
    <scope>NUCLEOTIDE SEQUENCE</scope>
    <source>
        <strain evidence="2">CQZ9-1</strain>
    </source>
</reference>
<sequence length="303" mass="32735">MPDLIRRPGEAADDTVFPVTSRELGVETEDGIQLPATLFEGEGRGPAVLVSCAAAVERRFYRAFAAHLVAIGARAALTYDYRGVAAAAKEPQAKTFRMKDWGVRDLPAALATLETAAGPGPIVGIGHSFGGVALGLCGVADRFERYALVAALNGYYGRTAEPLAVYARMNFVGVPATRLFGHIPASIGLGTALAGPIFRDWARWCRKPAFFFDDPDVAEAGRFADVATPLLSIGLSDDPWGTKPAIAALLRHFTQAPIEEVWLSPQQAGSKIGHMGFFRRDMRQTLWPAATRFLLRTRPVERP</sequence>
<dbReference type="Gene3D" id="3.40.50.1820">
    <property type="entry name" value="alpha/beta hydrolase"/>
    <property type="match status" value="1"/>
</dbReference>
<dbReference type="PIRSF" id="PIRSF037442">
    <property type="entry name" value="UCP037442_abhydr"/>
    <property type="match status" value="1"/>
</dbReference>
<dbReference type="RefSeq" id="WP_207256150.1">
    <property type="nucleotide sequence ID" value="NZ_JAFMPP010000002.1"/>
</dbReference>
<dbReference type="InterPro" id="IPR000073">
    <property type="entry name" value="AB_hydrolase_1"/>
</dbReference>
<organism evidence="2 3">
    <name type="scientific">Jiella flava</name>
    <dbReference type="NCBI Taxonomy" id="2816857"/>
    <lineage>
        <taxon>Bacteria</taxon>
        <taxon>Pseudomonadati</taxon>
        <taxon>Pseudomonadota</taxon>
        <taxon>Alphaproteobacteria</taxon>
        <taxon>Hyphomicrobiales</taxon>
        <taxon>Aurantimonadaceae</taxon>
        <taxon>Jiella</taxon>
    </lineage>
</organism>
<evidence type="ECO:0000313" key="2">
    <source>
        <dbReference type="EMBL" id="MBO0661488.1"/>
    </source>
</evidence>
<keyword evidence="2" id="KW-0378">Hydrolase</keyword>
<dbReference type="AlphaFoldDB" id="A0A939JR28"/>